<keyword evidence="1" id="KW-0547">Nucleotide-binding</keyword>
<evidence type="ECO:0000259" key="5">
    <source>
        <dbReference type="PROSITE" id="PS51194"/>
    </source>
</evidence>
<comment type="caution">
    <text evidence="6">The sequence shown here is derived from an EMBL/GenBank/DDBJ whole genome shotgun (WGS) entry which is preliminary data.</text>
</comment>
<dbReference type="AlphaFoldDB" id="A0A8H7TIQ3"/>
<dbReference type="SUPFAM" id="SSF52540">
    <property type="entry name" value="P-loop containing nucleoside triphosphate hydrolases"/>
    <property type="match status" value="2"/>
</dbReference>
<dbReference type="InterPro" id="IPR027417">
    <property type="entry name" value="P-loop_NTPase"/>
</dbReference>
<evidence type="ECO:0000256" key="4">
    <source>
        <dbReference type="SAM" id="MobiDB-lite"/>
    </source>
</evidence>
<evidence type="ECO:0000313" key="6">
    <source>
        <dbReference type="EMBL" id="KAG4419661.1"/>
    </source>
</evidence>
<dbReference type="InterPro" id="IPR049730">
    <property type="entry name" value="SNF2/RAD54-like_C"/>
</dbReference>
<feature type="compositionally biased region" description="Basic and acidic residues" evidence="4">
    <location>
        <begin position="13"/>
        <end position="27"/>
    </location>
</feature>
<accession>A0A8H7TIQ3</accession>
<evidence type="ECO:0000256" key="3">
    <source>
        <dbReference type="ARBA" id="ARBA00022840"/>
    </source>
</evidence>
<dbReference type="Pfam" id="PF00271">
    <property type="entry name" value="Helicase_C"/>
    <property type="match status" value="1"/>
</dbReference>
<feature type="compositionally biased region" description="Polar residues" evidence="4">
    <location>
        <begin position="246"/>
        <end position="255"/>
    </location>
</feature>
<dbReference type="InterPro" id="IPR001650">
    <property type="entry name" value="Helicase_C-like"/>
</dbReference>
<feature type="compositionally biased region" description="Basic and acidic residues" evidence="4">
    <location>
        <begin position="568"/>
        <end position="587"/>
    </location>
</feature>
<evidence type="ECO:0000313" key="7">
    <source>
        <dbReference type="Proteomes" id="UP000664132"/>
    </source>
</evidence>
<dbReference type="GO" id="GO:0016787">
    <property type="term" value="F:hydrolase activity"/>
    <property type="evidence" value="ECO:0007669"/>
    <property type="project" value="UniProtKB-KW"/>
</dbReference>
<gene>
    <name evidence="6" type="ORF">IFR04_007161</name>
</gene>
<dbReference type="Pfam" id="PF00176">
    <property type="entry name" value="SNF2-rel_dom"/>
    <property type="match status" value="1"/>
</dbReference>
<feature type="region of interest" description="Disordered" evidence="4">
    <location>
        <begin position="13"/>
        <end position="35"/>
    </location>
</feature>
<reference evidence="6" key="1">
    <citation type="submission" date="2021-02" db="EMBL/GenBank/DDBJ databases">
        <title>Genome sequence Cadophora malorum strain M34.</title>
        <authorList>
            <person name="Stefanovic E."/>
            <person name="Vu D."/>
            <person name="Scully C."/>
            <person name="Dijksterhuis J."/>
            <person name="Roader J."/>
            <person name="Houbraken J."/>
        </authorList>
    </citation>
    <scope>NUCLEOTIDE SEQUENCE</scope>
    <source>
        <strain evidence="6">M34</strain>
    </source>
</reference>
<dbReference type="CDD" id="cd18793">
    <property type="entry name" value="SF2_C_SNF"/>
    <property type="match status" value="1"/>
</dbReference>
<feature type="region of interest" description="Disordered" evidence="4">
    <location>
        <begin position="201"/>
        <end position="262"/>
    </location>
</feature>
<dbReference type="PROSITE" id="PS51194">
    <property type="entry name" value="HELICASE_CTER"/>
    <property type="match status" value="1"/>
</dbReference>
<keyword evidence="3" id="KW-0067">ATP-binding</keyword>
<keyword evidence="7" id="KW-1185">Reference proteome</keyword>
<feature type="region of interest" description="Disordered" evidence="4">
    <location>
        <begin position="563"/>
        <end position="587"/>
    </location>
</feature>
<dbReference type="GO" id="GO:0005634">
    <property type="term" value="C:nucleus"/>
    <property type="evidence" value="ECO:0007669"/>
    <property type="project" value="TreeGrafter"/>
</dbReference>
<protein>
    <recommendedName>
        <fullName evidence="5">Helicase C-terminal domain-containing protein</fullName>
    </recommendedName>
</protein>
<feature type="domain" description="Helicase C-terminal" evidence="5">
    <location>
        <begin position="894"/>
        <end position="1066"/>
    </location>
</feature>
<dbReference type="InterPro" id="IPR000330">
    <property type="entry name" value="SNF2_N"/>
</dbReference>
<dbReference type="EMBL" id="JAFJYH010000100">
    <property type="protein sequence ID" value="KAG4419661.1"/>
    <property type="molecule type" value="Genomic_DNA"/>
</dbReference>
<evidence type="ECO:0000256" key="2">
    <source>
        <dbReference type="ARBA" id="ARBA00022801"/>
    </source>
</evidence>
<evidence type="ECO:0000256" key="1">
    <source>
        <dbReference type="ARBA" id="ARBA00022741"/>
    </source>
</evidence>
<dbReference type="PANTHER" id="PTHR45626">
    <property type="entry name" value="TRANSCRIPTION TERMINATION FACTOR 2-RELATED"/>
    <property type="match status" value="1"/>
</dbReference>
<sequence>MQKMQSFLNKLGLEKKNTKPELEHDNVSPHLLQDGSYGRRDSQFYERVREATLNHLNVRLEVVRPLSTEYQYLKAPLSKMLKEGKDGTVAHNYSFERFKEIFERKINESANDQSKILKTEPEHGVDLNYGKLGWFSGSGDYDRVIDQDSFAVALNGLYLNRGRADFLTFEYQMEWEEQKRKRLESDKLVVEIQEEWNKRLPSVTTPPRRRQNLNEYSRPGTARTSQISPRTVTRRRTGSSSAGITADSSRQQGSSFDAGKARESVKNVLKGAELRGHEMKSEERERFKAMFVEKKRESYKRGGSDKEITDEEIRRISDIDREVADGEAEDPEQDIEEEEDEDIEIADRIVVKLQELTRLDELTQLGVPGNIPGDLPRWKECCAIFRCDANATGMEQRMRIAGLKTPIYQYQVFGVYWQMITSRGIGGGFLADDMGLGKTLSYLAYIVVERQLAVLHRNVVKSRETKDGKHLLAGQDGQCPTTPADGWIICPCSASSPTSKLALQPGLRMACVPAAVVKQWWNQWKVHVDTADQTLGMKIAIDHPGVFKDNALTSVDLLSSAAAAQTKNRMEPKKAPKGSKSDDEPKENNDCILLLTTQEDFPKLVKEFSKVEGGYIRDPKDRNSWVMVSRQNRCSLIFGIAMIDECHEEYFKNSGRAKILTDLPRFNNSIRPFVWGYSGTPFSQTPRGIEGVLCAIEKHSETVDEAFSWRNLDRICKQFDEQLKSESLDPNAVDTCLSEFKTFLVRYMIRRTAETMWFGHPLVNMKPHIHTDVTLASDGAFTEDIRDYEKQFDGEREKMLAVLQAKWQQTSPELRRSNIRPVRLGFNVMIRAHWRSRILSTLPYLQQLTSSDLERPLNLSQEEVQGFIKAPARDSNPYKRNLKAIVENSPKLLWLYDFIARLQGLRDVEGNEHKLVIMTAFPQVVYTLSLFIERYFPEYKDLVGLIPGRMRPSEKVEIINAFTGNVDDNDKHKNRKEVRILIGLTRAIGVGLQLQKSCHAVVMEPDYEFIHELQAYGRVHRIGQKNPFSRSFRLIDDGSEIENRILQRQADRKEAAGTRINEEEVRQTEAVLLGDV</sequence>
<dbReference type="GO" id="GO:0008094">
    <property type="term" value="F:ATP-dependent activity, acting on DNA"/>
    <property type="evidence" value="ECO:0007669"/>
    <property type="project" value="TreeGrafter"/>
</dbReference>
<name>A0A8H7TIQ3_9HELO</name>
<organism evidence="6 7">
    <name type="scientific">Cadophora malorum</name>
    <dbReference type="NCBI Taxonomy" id="108018"/>
    <lineage>
        <taxon>Eukaryota</taxon>
        <taxon>Fungi</taxon>
        <taxon>Dikarya</taxon>
        <taxon>Ascomycota</taxon>
        <taxon>Pezizomycotina</taxon>
        <taxon>Leotiomycetes</taxon>
        <taxon>Helotiales</taxon>
        <taxon>Ploettnerulaceae</taxon>
        <taxon>Cadophora</taxon>
    </lineage>
</organism>
<dbReference type="GO" id="GO:0005524">
    <property type="term" value="F:ATP binding"/>
    <property type="evidence" value="ECO:0007669"/>
    <property type="project" value="UniProtKB-KW"/>
</dbReference>
<dbReference type="OrthoDB" id="4161342at2759"/>
<dbReference type="Proteomes" id="UP000664132">
    <property type="component" value="Unassembled WGS sequence"/>
</dbReference>
<proteinExistence type="predicted"/>
<dbReference type="InterPro" id="IPR050628">
    <property type="entry name" value="SNF2_RAD54_helicase_TF"/>
</dbReference>
<dbReference type="GO" id="GO:0006281">
    <property type="term" value="P:DNA repair"/>
    <property type="evidence" value="ECO:0007669"/>
    <property type="project" value="TreeGrafter"/>
</dbReference>
<dbReference type="Gene3D" id="3.40.50.300">
    <property type="entry name" value="P-loop containing nucleotide triphosphate hydrolases"/>
    <property type="match status" value="2"/>
</dbReference>
<keyword evidence="2" id="KW-0378">Hydrolase</keyword>